<keyword evidence="3" id="KW-0378">Hydrolase</keyword>
<name>A0A0E9LWM4_9BACT</name>
<organism evidence="5 6">
    <name type="scientific">Geofilum rubicundum JCM 15548</name>
    <dbReference type="NCBI Taxonomy" id="1236989"/>
    <lineage>
        <taxon>Bacteria</taxon>
        <taxon>Pseudomonadati</taxon>
        <taxon>Bacteroidota</taxon>
        <taxon>Bacteroidia</taxon>
        <taxon>Marinilabiliales</taxon>
        <taxon>Marinilabiliaceae</taxon>
        <taxon>Geofilum</taxon>
    </lineage>
</organism>
<dbReference type="EMBL" id="BAZW01000012">
    <property type="protein sequence ID" value="GAO29708.1"/>
    <property type="molecule type" value="Genomic_DNA"/>
</dbReference>
<dbReference type="PANTHER" id="PTHR42752:SF1">
    <property type="entry name" value="IMIDAZOLONEPROPIONASE-RELATED"/>
    <property type="match status" value="1"/>
</dbReference>
<dbReference type="Gene3D" id="3.20.20.140">
    <property type="entry name" value="Metal-dependent hydrolases"/>
    <property type="match status" value="1"/>
</dbReference>
<reference evidence="5 6" key="1">
    <citation type="journal article" date="2015" name="Microbes Environ.">
        <title>Distribution and evolution of nitrogen fixation genes in the phylum bacteroidetes.</title>
        <authorList>
            <person name="Inoue J."/>
            <person name="Oshima K."/>
            <person name="Suda W."/>
            <person name="Sakamoto M."/>
            <person name="Iino T."/>
            <person name="Noda S."/>
            <person name="Hongoh Y."/>
            <person name="Hattori M."/>
            <person name="Ohkuma M."/>
        </authorList>
    </citation>
    <scope>NUCLEOTIDE SEQUENCE [LARGE SCALE GENOMIC DNA]</scope>
    <source>
        <strain evidence="5">JCM 15548</strain>
    </source>
</reference>
<dbReference type="STRING" id="1236989.JCM15548_11927"/>
<keyword evidence="1" id="KW-0963">Cytoplasm</keyword>
<dbReference type="InterPro" id="IPR032466">
    <property type="entry name" value="Metal_Hydrolase"/>
</dbReference>
<feature type="domain" description="Amidohydrolase 3" evidence="4">
    <location>
        <begin position="67"/>
        <end position="231"/>
    </location>
</feature>
<evidence type="ECO:0000313" key="5">
    <source>
        <dbReference type="EMBL" id="GAO29708.1"/>
    </source>
</evidence>
<sequence>MSVNHELKILQAIRQADTLCVPQLIPTCLAAHLLPRDFEGSEADYLSHLVHHLLPKVRKFHLANRVDIFVEENAFSSAAAKKYLLKAKAMGFDLIIHGNQFTSGCVQLANDVEALSIDHLETMTPDEIRALAKGKTIPVVLPGASIGLGAPFAPARQLLDAGTSLAIASDWNPGSAPMGNLLVQAALMGVAEGLTMAETWAAMTIRAARALQLEDRGCIRRGHLADLMAFPTSNYQEVLYHQGQMRPEKIWKNGILTQ</sequence>
<evidence type="ECO:0000256" key="3">
    <source>
        <dbReference type="ARBA" id="ARBA00022801"/>
    </source>
</evidence>
<proteinExistence type="predicted"/>
<evidence type="ECO:0000313" key="6">
    <source>
        <dbReference type="Proteomes" id="UP000032900"/>
    </source>
</evidence>
<dbReference type="PANTHER" id="PTHR42752">
    <property type="entry name" value="IMIDAZOLONEPROPIONASE"/>
    <property type="match status" value="1"/>
</dbReference>
<evidence type="ECO:0000259" key="4">
    <source>
        <dbReference type="Pfam" id="PF07969"/>
    </source>
</evidence>
<evidence type="ECO:0000256" key="2">
    <source>
        <dbReference type="ARBA" id="ARBA00022723"/>
    </source>
</evidence>
<gene>
    <name evidence="5" type="ORF">JCM15548_11927</name>
</gene>
<accession>A0A0E9LWM4</accession>
<dbReference type="Proteomes" id="UP000032900">
    <property type="component" value="Unassembled WGS sequence"/>
</dbReference>
<dbReference type="SUPFAM" id="SSF51556">
    <property type="entry name" value="Metallo-dependent hydrolases"/>
    <property type="match status" value="1"/>
</dbReference>
<dbReference type="Pfam" id="PF07969">
    <property type="entry name" value="Amidohydro_3"/>
    <property type="match status" value="1"/>
</dbReference>
<comment type="caution">
    <text evidence="5">The sequence shown here is derived from an EMBL/GenBank/DDBJ whole genome shotgun (WGS) entry which is preliminary data.</text>
</comment>
<dbReference type="GO" id="GO:0019556">
    <property type="term" value="P:L-histidine catabolic process to glutamate and formamide"/>
    <property type="evidence" value="ECO:0007669"/>
    <property type="project" value="InterPro"/>
</dbReference>
<protein>
    <submittedName>
        <fullName evidence="5">Imidazolonepropionase</fullName>
    </submittedName>
</protein>
<dbReference type="GO" id="GO:0005737">
    <property type="term" value="C:cytoplasm"/>
    <property type="evidence" value="ECO:0007669"/>
    <property type="project" value="InterPro"/>
</dbReference>
<dbReference type="InterPro" id="IPR005920">
    <property type="entry name" value="HutI"/>
</dbReference>
<dbReference type="AlphaFoldDB" id="A0A0E9LWM4"/>
<keyword evidence="2" id="KW-0479">Metal-binding</keyword>
<evidence type="ECO:0000256" key="1">
    <source>
        <dbReference type="ARBA" id="ARBA00022490"/>
    </source>
</evidence>
<dbReference type="GO" id="GO:0050480">
    <property type="term" value="F:imidazolonepropionase activity"/>
    <property type="evidence" value="ECO:0007669"/>
    <property type="project" value="TreeGrafter"/>
</dbReference>
<keyword evidence="6" id="KW-1185">Reference proteome</keyword>
<dbReference type="GO" id="GO:0046872">
    <property type="term" value="F:metal ion binding"/>
    <property type="evidence" value="ECO:0007669"/>
    <property type="project" value="UniProtKB-KW"/>
</dbReference>
<dbReference type="InterPro" id="IPR013108">
    <property type="entry name" value="Amidohydro_3"/>
</dbReference>